<dbReference type="RefSeq" id="WP_124585658.1">
    <property type="nucleotide sequence ID" value="NZ_QTQV01000042.1"/>
</dbReference>
<evidence type="ECO:0000313" key="3">
    <source>
        <dbReference type="Proteomes" id="UP000277921"/>
    </source>
</evidence>
<dbReference type="InterPro" id="IPR025391">
    <property type="entry name" value="DUF4123"/>
</dbReference>
<dbReference type="AlphaFoldDB" id="A0A3N8NY63"/>
<dbReference type="EMBL" id="QTQV01000042">
    <property type="protein sequence ID" value="RQT03828.1"/>
    <property type="molecule type" value="Genomic_DNA"/>
</dbReference>
<protein>
    <submittedName>
        <fullName evidence="2">DUF4123 domain-containing protein</fullName>
    </submittedName>
</protein>
<dbReference type="Pfam" id="PF13503">
    <property type="entry name" value="DUF4123"/>
    <property type="match status" value="1"/>
</dbReference>
<proteinExistence type="predicted"/>
<accession>A0A3N8NY63</accession>
<evidence type="ECO:0000313" key="2">
    <source>
        <dbReference type="EMBL" id="RQT03828.1"/>
    </source>
</evidence>
<gene>
    <name evidence="2" type="ORF">DF051_37570</name>
</gene>
<sequence length="295" mass="33380">MELQTSSPPARLMGLIDAAVCPPKVVPLLERAGVPYLSVFAGLPEEELGHASLFLVSVTDTEADWFMELDRLDLQSPCLSLIWSTVEMDALVTHLQAFLFADIGDNMTAMVRFFDPRNTEAVFGVWGEQVRAMFMGPFEKWMYRGRHRAWQHIRNDSTAPARVCRSVMIRLEQVDIDVLTVHTEPDEILAALVESGDVDGERPYLDRFEDFIPRYLRAVQWGIREPGDRLVFCQYTYLYGADFDQHRVVNDLLIQRQQSDEPFGAAIAGVPASVWDEIERVAVRDTGIASQSVTI</sequence>
<comment type="caution">
    <text evidence="2">The sequence shown here is derived from an EMBL/GenBank/DDBJ whole genome shotgun (WGS) entry which is preliminary data.</text>
</comment>
<feature type="domain" description="DUF4123" evidence="1">
    <location>
        <begin position="15"/>
        <end position="130"/>
    </location>
</feature>
<reference evidence="2 3" key="1">
    <citation type="submission" date="2018-08" db="EMBL/GenBank/DDBJ databases">
        <title>Comparative analysis of Burkholderia isolates from Puerto Rico.</title>
        <authorList>
            <person name="Hall C."/>
            <person name="Sahl J."/>
            <person name="Wagner D."/>
        </authorList>
    </citation>
    <scope>NUCLEOTIDE SEQUENCE [LARGE SCALE GENOMIC DNA]</scope>
    <source>
        <strain evidence="2 3">Bp9025</strain>
    </source>
</reference>
<name>A0A3N8NY63_9BURK</name>
<organism evidence="2 3">
    <name type="scientific">Burkholderia contaminans</name>
    <dbReference type="NCBI Taxonomy" id="488447"/>
    <lineage>
        <taxon>Bacteria</taxon>
        <taxon>Pseudomonadati</taxon>
        <taxon>Pseudomonadota</taxon>
        <taxon>Betaproteobacteria</taxon>
        <taxon>Burkholderiales</taxon>
        <taxon>Burkholderiaceae</taxon>
        <taxon>Burkholderia</taxon>
        <taxon>Burkholderia cepacia complex</taxon>
    </lineage>
</organism>
<dbReference type="Proteomes" id="UP000277921">
    <property type="component" value="Unassembled WGS sequence"/>
</dbReference>
<evidence type="ECO:0000259" key="1">
    <source>
        <dbReference type="Pfam" id="PF13503"/>
    </source>
</evidence>